<reference evidence="6" key="1">
    <citation type="submission" date="2025-08" db="UniProtKB">
        <authorList>
            <consortium name="RefSeq"/>
        </authorList>
    </citation>
    <scope>IDENTIFICATION</scope>
</reference>
<dbReference type="InParanoid" id="A0A6P7HMW1"/>
<accession>A0A6P7HMW1</accession>
<dbReference type="PANTHER" id="PTHR28663">
    <property type="entry name" value="COILED-COIL DOMAIN-CONTAINING PROTEIN 173"/>
    <property type="match status" value="1"/>
</dbReference>
<dbReference type="OrthoDB" id="331765at2759"/>
<evidence type="ECO:0000313" key="5">
    <source>
        <dbReference type="Proteomes" id="UP000515145"/>
    </source>
</evidence>
<feature type="domain" description="Trichohyalin-plectin-homology" evidence="4">
    <location>
        <begin position="129"/>
        <end position="470"/>
    </location>
</feature>
<organism evidence="5 6">
    <name type="scientific">Parambassis ranga</name>
    <name type="common">Indian glassy fish</name>
    <dbReference type="NCBI Taxonomy" id="210632"/>
    <lineage>
        <taxon>Eukaryota</taxon>
        <taxon>Metazoa</taxon>
        <taxon>Chordata</taxon>
        <taxon>Craniata</taxon>
        <taxon>Vertebrata</taxon>
        <taxon>Euteleostomi</taxon>
        <taxon>Actinopterygii</taxon>
        <taxon>Neopterygii</taxon>
        <taxon>Teleostei</taxon>
        <taxon>Neoteleostei</taxon>
        <taxon>Acanthomorphata</taxon>
        <taxon>Ovalentaria</taxon>
        <taxon>Ambassidae</taxon>
        <taxon>Parambassis</taxon>
    </lineage>
</organism>
<feature type="coiled-coil region" evidence="2">
    <location>
        <begin position="202"/>
        <end position="231"/>
    </location>
</feature>
<dbReference type="AlphaFoldDB" id="A0A6P7HMW1"/>
<gene>
    <name evidence="6" type="primary">cfap210</name>
</gene>
<evidence type="ECO:0000256" key="1">
    <source>
        <dbReference type="ARBA" id="ARBA00023054"/>
    </source>
</evidence>
<dbReference type="InterPro" id="IPR043597">
    <property type="entry name" value="TPH_dom"/>
</dbReference>
<dbReference type="FunCoup" id="A0A6P7HMW1">
    <property type="interactions" value="206"/>
</dbReference>
<dbReference type="GeneID" id="114426599"/>
<keyword evidence="5" id="KW-1185">Reference proteome</keyword>
<sequence>MAYVVHRQRGSSRSAKEGITMFQPPDLRQVTVLRKAEWQRIQDEMNQIDRNKERIKEAAKQREAMHLQSQEMVKLWSNTITGQRKKKLEAKKIREQIEEEKRKQIDFEEATYKEQKRKEAIEKAKAQLYYQTDRVKAFHRAVLLTEVLKEREAQIELKQRVKSASKDTDKIFLKMAKTKEEEALKQEQEAALCRKLERQAVVEDLKKQINENELTRQRQRLEDLKKGEEIQRLRALHQQQDRMESAQAANKKRELSQSYQEHLTNRDLMKAKVAQKEEAEDKQRELFLAGKQKMMKLWKEKEKELFRESQEHKDRAIKKLAAKKQEQTASEEQKIAKAVAEQDAKQALLLWEEEERRTAMMKSIVAHREQMRQEKEQREKLAQQQDRDAMEAKKEADRIFSEKQQLKVKKIREEERKLKDFLVSQMAEKSARREKLSAEECQFKAKSEALMAEGEMQFQQYSQQIISAAAGAQRNVYPLCKAAREGVGGGHGPLFGGFRHSYLVQDRSDTQMPKYVSSATETVKKLNEAVNIQEAKRRLGFSW</sequence>
<evidence type="ECO:0000256" key="2">
    <source>
        <dbReference type="SAM" id="Coils"/>
    </source>
</evidence>
<dbReference type="CTD" id="129881"/>
<dbReference type="InterPro" id="IPR039986">
    <property type="entry name" value="CFAP210"/>
</dbReference>
<dbReference type="GO" id="GO:0005879">
    <property type="term" value="C:axonemal microtubule"/>
    <property type="evidence" value="ECO:0007669"/>
    <property type="project" value="TreeGrafter"/>
</dbReference>
<evidence type="ECO:0000259" key="4">
    <source>
        <dbReference type="Pfam" id="PF13868"/>
    </source>
</evidence>
<dbReference type="PANTHER" id="PTHR28663:SF1">
    <property type="entry name" value="CILIA- AND FLAGELLA- ASSOCIATED PROTEIN 210"/>
    <property type="match status" value="1"/>
</dbReference>
<evidence type="ECO:0000256" key="3">
    <source>
        <dbReference type="SAM" id="MobiDB-lite"/>
    </source>
</evidence>
<protein>
    <submittedName>
        <fullName evidence="6">Coiled-coil domain-containing protein 173</fullName>
    </submittedName>
</protein>
<keyword evidence="1 2" id="KW-0175">Coiled coil</keyword>
<dbReference type="RefSeq" id="XP_028249909.1">
    <property type="nucleotide sequence ID" value="XM_028394108.1"/>
</dbReference>
<dbReference type="Pfam" id="PF13868">
    <property type="entry name" value="TPH"/>
    <property type="match status" value="1"/>
</dbReference>
<evidence type="ECO:0000313" key="6">
    <source>
        <dbReference type="RefSeq" id="XP_028249909.1"/>
    </source>
</evidence>
<feature type="coiled-coil region" evidence="2">
    <location>
        <begin position="38"/>
        <end position="118"/>
    </location>
</feature>
<name>A0A6P7HMW1_9TELE</name>
<feature type="region of interest" description="Disordered" evidence="3">
    <location>
        <begin position="369"/>
        <end position="398"/>
    </location>
</feature>
<dbReference type="Proteomes" id="UP000515145">
    <property type="component" value="Chromosome 21"/>
</dbReference>
<proteinExistence type="predicted"/>